<dbReference type="Proteomes" id="UP000054721">
    <property type="component" value="Unassembled WGS sequence"/>
</dbReference>
<comment type="caution">
    <text evidence="1">The sequence shown here is derived from an EMBL/GenBank/DDBJ whole genome shotgun (WGS) entry which is preliminary data.</text>
</comment>
<evidence type="ECO:0000313" key="1">
    <source>
        <dbReference type="EMBL" id="KRZ47339.1"/>
    </source>
</evidence>
<dbReference type="EMBL" id="JYDW01000925">
    <property type="protein sequence ID" value="KRZ47339.1"/>
    <property type="molecule type" value="Genomic_DNA"/>
</dbReference>
<gene>
    <name evidence="1" type="ORF">T02_11589</name>
</gene>
<sequence>MLFQERYLLAEYEFSCVLVPVSSATVIRELKNNSSVS</sequence>
<proteinExistence type="predicted"/>
<keyword evidence="2" id="KW-1185">Reference proteome</keyword>
<protein>
    <submittedName>
        <fullName evidence="1">Uncharacterized protein</fullName>
    </submittedName>
</protein>
<organism evidence="1 2">
    <name type="scientific">Trichinella nativa</name>
    <dbReference type="NCBI Taxonomy" id="6335"/>
    <lineage>
        <taxon>Eukaryota</taxon>
        <taxon>Metazoa</taxon>
        <taxon>Ecdysozoa</taxon>
        <taxon>Nematoda</taxon>
        <taxon>Enoplea</taxon>
        <taxon>Dorylaimia</taxon>
        <taxon>Trichinellida</taxon>
        <taxon>Trichinellidae</taxon>
        <taxon>Trichinella</taxon>
    </lineage>
</organism>
<evidence type="ECO:0000313" key="2">
    <source>
        <dbReference type="Proteomes" id="UP000054721"/>
    </source>
</evidence>
<reference evidence="1 2" key="1">
    <citation type="submission" date="2015-05" db="EMBL/GenBank/DDBJ databases">
        <title>Evolution of Trichinella species and genotypes.</title>
        <authorList>
            <person name="Korhonen P.K."/>
            <person name="Edoardo P."/>
            <person name="Giuseppe L.R."/>
            <person name="Gasser R.B."/>
        </authorList>
    </citation>
    <scope>NUCLEOTIDE SEQUENCE [LARGE SCALE GENOMIC DNA]</scope>
    <source>
        <strain evidence="1">ISS10</strain>
    </source>
</reference>
<accession>A0A0V1KJ98</accession>
<name>A0A0V1KJ98_9BILA</name>
<dbReference type="AlphaFoldDB" id="A0A0V1KJ98"/>